<dbReference type="GO" id="GO:0006974">
    <property type="term" value="P:DNA damage response"/>
    <property type="evidence" value="ECO:0007669"/>
    <property type="project" value="TreeGrafter"/>
</dbReference>
<name>A0A2N7BMV3_9VIBR</name>
<dbReference type="Proteomes" id="UP000235778">
    <property type="component" value="Unassembled WGS sequence"/>
</dbReference>
<accession>A0A2N7BMV3</accession>
<dbReference type="PANTHER" id="PTHR38785">
    <property type="entry name" value="HOMOLOG OF VIRK"/>
    <property type="match status" value="1"/>
</dbReference>
<dbReference type="EMBL" id="MCSI01000150">
    <property type="protein sequence ID" value="PME59415.1"/>
    <property type="molecule type" value="Genomic_DNA"/>
</dbReference>
<comment type="caution">
    <text evidence="1">The sequence shown here is derived from an EMBL/GenBank/DDBJ whole genome shotgun (WGS) entry which is preliminary data.</text>
</comment>
<proteinExistence type="predicted"/>
<gene>
    <name evidence="1" type="ORF">BCV30_14450</name>
</gene>
<dbReference type="InterPro" id="IPR007488">
    <property type="entry name" value="DUF535"/>
</dbReference>
<dbReference type="AlphaFoldDB" id="A0A2N7BMV3"/>
<organism evidence="1 2">
    <name type="scientific">Vibrio lentus</name>
    <dbReference type="NCBI Taxonomy" id="136468"/>
    <lineage>
        <taxon>Bacteria</taxon>
        <taxon>Pseudomonadati</taxon>
        <taxon>Pseudomonadota</taxon>
        <taxon>Gammaproteobacteria</taxon>
        <taxon>Vibrionales</taxon>
        <taxon>Vibrionaceae</taxon>
        <taxon>Vibrio</taxon>
    </lineage>
</organism>
<reference evidence="2" key="1">
    <citation type="submission" date="2016-07" db="EMBL/GenBank/DDBJ databases">
        <title>Nontailed viruses are major unrecognized killers of bacteria in the ocean.</title>
        <authorList>
            <person name="Kauffman K."/>
            <person name="Hussain F."/>
            <person name="Yang J."/>
            <person name="Arevalo P."/>
            <person name="Brown J."/>
            <person name="Cutler M."/>
            <person name="Kelly L."/>
            <person name="Polz M.F."/>
        </authorList>
    </citation>
    <scope>NUCLEOTIDE SEQUENCE [LARGE SCALE GENOMIC DNA]</scope>
    <source>
        <strain evidence="2">10N.286.55.C1</strain>
    </source>
</reference>
<protein>
    <submittedName>
        <fullName evidence="1">VirK protein</fullName>
    </submittedName>
</protein>
<evidence type="ECO:0000313" key="1">
    <source>
        <dbReference type="EMBL" id="PME59415.1"/>
    </source>
</evidence>
<sequence>MTLFIIIISLVVYENKGSNRDTDVFVQCFFVEVIMNVVRMGIEANVHKNKGKYKAIVKFAVRALFYYSDTKKMSENFSSVERKLLFKKQPNFLSKFVTPYLCTDFSKKEKIEILSKHYDWFEDNFTTQARHQIYNERLNLLELEIDEQTYLLNLSFERNARKEGELTLSLTDSMLNKMYTISFSVFNDDIYIGGVQGGANDNGFSRTFTKAFYGLRPKSFMVETLRLMATSLGINHIYAVNETGHVSNSLRYGKKGKEISLKYNCLWEEHDGQQHDKCFYALPIQSTRKDLEPLKRQKRKLYRERYAWLDQYEQDLHNVISQHTRGTDMTPIQLAKAS</sequence>
<dbReference type="Pfam" id="PF04393">
    <property type="entry name" value="DUF535"/>
    <property type="match status" value="1"/>
</dbReference>
<dbReference type="PANTHER" id="PTHR38785:SF1">
    <property type="entry name" value="HOMOLOG OF VIRK"/>
    <property type="match status" value="1"/>
</dbReference>
<evidence type="ECO:0000313" key="2">
    <source>
        <dbReference type="Proteomes" id="UP000235778"/>
    </source>
</evidence>